<proteinExistence type="inferred from homology"/>
<keyword evidence="9" id="KW-0677">Repeat</keyword>
<dbReference type="EMBL" id="JANBOJ010000353">
    <property type="protein sequence ID" value="KAJ1719702.1"/>
    <property type="molecule type" value="Genomic_DNA"/>
</dbReference>
<dbReference type="Proteomes" id="UP001149813">
    <property type="component" value="Unassembled WGS sequence"/>
</dbReference>
<dbReference type="InterPro" id="IPR047664">
    <property type="entry name" value="SWEET"/>
</dbReference>
<evidence type="ECO:0000256" key="3">
    <source>
        <dbReference type="ARBA" id="ARBA00007809"/>
    </source>
</evidence>
<dbReference type="GO" id="GO:0051119">
    <property type="term" value="F:sugar transmembrane transporter activity"/>
    <property type="evidence" value="ECO:0007669"/>
    <property type="project" value="InterPro"/>
</dbReference>
<feature type="transmembrane region" description="Helical" evidence="13">
    <location>
        <begin position="62"/>
        <end position="84"/>
    </location>
</feature>
<keyword evidence="8 13" id="KW-0812">Transmembrane</keyword>
<feature type="transmembrane region" description="Helical" evidence="13">
    <location>
        <begin position="6"/>
        <end position="26"/>
    </location>
</feature>
<evidence type="ECO:0000256" key="8">
    <source>
        <dbReference type="ARBA" id="ARBA00022692"/>
    </source>
</evidence>
<evidence type="ECO:0000256" key="4">
    <source>
        <dbReference type="ARBA" id="ARBA00021741"/>
    </source>
</evidence>
<keyword evidence="15" id="KW-1185">Reference proteome</keyword>
<keyword evidence="11" id="KW-0333">Golgi apparatus</keyword>
<comment type="similarity">
    <text evidence="3">Belongs to the SWEET sugar transporter family.</text>
</comment>
<dbReference type="PANTHER" id="PTHR10791:SF30">
    <property type="entry name" value="SUGAR TRANSPORTER SWEET1"/>
    <property type="match status" value="1"/>
</dbReference>
<dbReference type="GO" id="GO:0005886">
    <property type="term" value="C:plasma membrane"/>
    <property type="evidence" value="ECO:0007669"/>
    <property type="project" value="UniProtKB-SubCell"/>
</dbReference>
<feature type="transmembrane region" description="Helical" evidence="13">
    <location>
        <begin position="150"/>
        <end position="172"/>
    </location>
</feature>
<keyword evidence="10 13" id="KW-1133">Transmembrane helix</keyword>
<dbReference type="FunFam" id="1.20.1280.290:FF:000004">
    <property type="entry name" value="Sugar transporter SWEET"/>
    <property type="match status" value="1"/>
</dbReference>
<dbReference type="GO" id="GO:0000139">
    <property type="term" value="C:Golgi membrane"/>
    <property type="evidence" value="ECO:0007669"/>
    <property type="project" value="UniProtKB-SubCell"/>
</dbReference>
<evidence type="ECO:0000256" key="1">
    <source>
        <dbReference type="ARBA" id="ARBA00004651"/>
    </source>
</evidence>
<evidence type="ECO:0000256" key="5">
    <source>
        <dbReference type="ARBA" id="ARBA00022448"/>
    </source>
</evidence>
<organism evidence="14 15">
    <name type="scientific">Coemansia erecta</name>
    <dbReference type="NCBI Taxonomy" id="147472"/>
    <lineage>
        <taxon>Eukaryota</taxon>
        <taxon>Fungi</taxon>
        <taxon>Fungi incertae sedis</taxon>
        <taxon>Zoopagomycota</taxon>
        <taxon>Kickxellomycotina</taxon>
        <taxon>Kickxellomycetes</taxon>
        <taxon>Kickxellales</taxon>
        <taxon>Kickxellaceae</taxon>
        <taxon>Coemansia</taxon>
    </lineage>
</organism>
<comment type="subcellular location">
    <subcellularLocation>
        <location evidence="1">Cell membrane</location>
        <topology evidence="1">Multi-pass membrane protein</topology>
    </subcellularLocation>
    <subcellularLocation>
        <location evidence="2">Golgi apparatus membrane</location>
        <topology evidence="2">Multi-pass membrane protein</topology>
    </subcellularLocation>
</comment>
<evidence type="ECO:0000256" key="11">
    <source>
        <dbReference type="ARBA" id="ARBA00023034"/>
    </source>
</evidence>
<evidence type="ECO:0000256" key="13">
    <source>
        <dbReference type="SAM" id="Phobius"/>
    </source>
</evidence>
<keyword evidence="5" id="KW-0813">Transport</keyword>
<protein>
    <recommendedName>
        <fullName evidence="4">Sugar transporter SWEET1</fullName>
    </recommendedName>
</protein>
<feature type="transmembrane region" description="Helical" evidence="13">
    <location>
        <begin position="178"/>
        <end position="199"/>
    </location>
</feature>
<sequence>MSLVPILAVGANIAMYVSQLSIIGLLRRASKAQTSLPLLPSLASFLNSILWLKYGFIKHDQAISLVNSLGTLIALYILGCFWWYDSQARRTVETRCLLTFVCAIGLIGYVDYAEDEGAKDVFGLVCCGVTLLFLGAPLGQIGNVVRLRDASVLLPGVAVLAFSNNVLWGLYGHMHQDVFMVVPNVIGGVLCAVQLGLIAKYGRAAAKLPPVAVVGGSIPMTQL</sequence>
<dbReference type="PANTHER" id="PTHR10791">
    <property type="entry name" value="RAG1-ACTIVATING PROTEIN 1"/>
    <property type="match status" value="1"/>
</dbReference>
<evidence type="ECO:0000256" key="2">
    <source>
        <dbReference type="ARBA" id="ARBA00004653"/>
    </source>
</evidence>
<dbReference type="OrthoDB" id="409725at2759"/>
<feature type="transmembrane region" description="Helical" evidence="13">
    <location>
        <begin position="96"/>
        <end position="112"/>
    </location>
</feature>
<evidence type="ECO:0000256" key="6">
    <source>
        <dbReference type="ARBA" id="ARBA00022475"/>
    </source>
</evidence>
<reference evidence="14" key="1">
    <citation type="submission" date="2022-07" db="EMBL/GenBank/DDBJ databases">
        <title>Phylogenomic reconstructions and comparative analyses of Kickxellomycotina fungi.</title>
        <authorList>
            <person name="Reynolds N.K."/>
            <person name="Stajich J.E."/>
            <person name="Barry K."/>
            <person name="Grigoriev I.V."/>
            <person name="Crous P."/>
            <person name="Smith M.E."/>
        </authorList>
    </citation>
    <scope>NUCLEOTIDE SEQUENCE</scope>
    <source>
        <strain evidence="14">NBRC 32514</strain>
    </source>
</reference>
<keyword evidence="7 14" id="KW-0762">Sugar transport</keyword>
<evidence type="ECO:0000313" key="14">
    <source>
        <dbReference type="EMBL" id="KAJ1719702.1"/>
    </source>
</evidence>
<dbReference type="Pfam" id="PF03083">
    <property type="entry name" value="MtN3_slv"/>
    <property type="match status" value="2"/>
</dbReference>
<evidence type="ECO:0000313" key="15">
    <source>
        <dbReference type="Proteomes" id="UP001149813"/>
    </source>
</evidence>
<comment type="caution">
    <text evidence="14">The sequence shown here is derived from an EMBL/GenBank/DDBJ whole genome shotgun (WGS) entry which is preliminary data.</text>
</comment>
<keyword evidence="12 13" id="KW-0472">Membrane</keyword>
<dbReference type="AlphaFoldDB" id="A0A9W7XWJ3"/>
<evidence type="ECO:0000256" key="7">
    <source>
        <dbReference type="ARBA" id="ARBA00022597"/>
    </source>
</evidence>
<gene>
    <name evidence="14" type="primary">swt-4</name>
    <name evidence="14" type="ORF">LPJ53_005578</name>
</gene>
<feature type="transmembrane region" description="Helical" evidence="13">
    <location>
        <begin position="118"/>
        <end position="138"/>
    </location>
</feature>
<evidence type="ECO:0000256" key="10">
    <source>
        <dbReference type="ARBA" id="ARBA00022989"/>
    </source>
</evidence>
<feature type="transmembrane region" description="Helical" evidence="13">
    <location>
        <begin position="38"/>
        <end position="56"/>
    </location>
</feature>
<keyword evidence="6" id="KW-1003">Cell membrane</keyword>
<evidence type="ECO:0000256" key="9">
    <source>
        <dbReference type="ARBA" id="ARBA00022737"/>
    </source>
</evidence>
<evidence type="ECO:0000256" key="12">
    <source>
        <dbReference type="ARBA" id="ARBA00023136"/>
    </source>
</evidence>
<dbReference type="InterPro" id="IPR004316">
    <property type="entry name" value="SWEET_rpt"/>
</dbReference>
<accession>A0A9W7XWJ3</accession>
<dbReference type="Gene3D" id="1.20.1280.290">
    <property type="match status" value="2"/>
</dbReference>
<name>A0A9W7XWJ3_9FUNG</name>